<dbReference type="Gene3D" id="2.160.20.80">
    <property type="entry name" value="E3 ubiquitin-protein ligase SopA"/>
    <property type="match status" value="1"/>
</dbReference>
<comment type="caution">
    <text evidence="1">The sequence shown here is derived from an EMBL/GenBank/DDBJ whole genome shotgun (WGS) entry which is preliminary data.</text>
</comment>
<dbReference type="Proteomes" id="UP001596392">
    <property type="component" value="Unassembled WGS sequence"/>
</dbReference>
<protein>
    <submittedName>
        <fullName evidence="1">Pentapeptide repeat-containing protein</fullName>
    </submittedName>
</protein>
<reference evidence="2" key="1">
    <citation type="journal article" date="2019" name="Int. J. Syst. Evol. Microbiol.">
        <title>The Global Catalogue of Microorganisms (GCM) 10K type strain sequencing project: providing services to taxonomists for standard genome sequencing and annotation.</title>
        <authorList>
            <consortium name="The Broad Institute Genomics Platform"/>
            <consortium name="The Broad Institute Genome Sequencing Center for Infectious Disease"/>
            <person name="Wu L."/>
            <person name="Ma J."/>
        </authorList>
    </citation>
    <scope>NUCLEOTIDE SEQUENCE [LARGE SCALE GENOMIC DNA]</scope>
    <source>
        <strain evidence="2">CGMCC 1.9106</strain>
    </source>
</reference>
<name>A0ABW2GSG5_9ACTN</name>
<gene>
    <name evidence="1" type="ORF">ACFQO7_02105</name>
</gene>
<dbReference type="PANTHER" id="PTHR14136:SF17">
    <property type="entry name" value="BTB_POZ DOMAIN-CONTAINING PROTEIN KCTD9"/>
    <property type="match status" value="1"/>
</dbReference>
<sequence length="200" mass="21826">METRTLRQLSVMLPGAEPDELDLADELPRDGANLIEVLIRGEAWARAQLGGVAVSRSWFVDADLTSSQFDRVTLDRCLLKGCTLAGSQWTGVTFKNVVLENCRLDYATFTGLRATGPVALIGCSVVQTEFTRCKLNVLVFDECRLTSTRFEACDMRGADLRGNDLSTVGEIMSLRGAIVADVQLPALTEALVNDLSLIVR</sequence>
<keyword evidence="2" id="KW-1185">Reference proteome</keyword>
<proteinExistence type="predicted"/>
<dbReference type="EMBL" id="JBHTAC010000002">
    <property type="protein sequence ID" value="MFC7241264.1"/>
    <property type="molecule type" value="Genomic_DNA"/>
</dbReference>
<dbReference type="SUPFAM" id="SSF141571">
    <property type="entry name" value="Pentapeptide repeat-like"/>
    <property type="match status" value="1"/>
</dbReference>
<accession>A0ABW2GSG5</accession>
<dbReference type="InterPro" id="IPR001646">
    <property type="entry name" value="5peptide_repeat"/>
</dbReference>
<dbReference type="PANTHER" id="PTHR14136">
    <property type="entry name" value="BTB_POZ DOMAIN-CONTAINING PROTEIN KCTD9"/>
    <property type="match status" value="1"/>
</dbReference>
<dbReference type="Pfam" id="PF00805">
    <property type="entry name" value="Pentapeptide"/>
    <property type="match status" value="2"/>
</dbReference>
<evidence type="ECO:0000313" key="2">
    <source>
        <dbReference type="Proteomes" id="UP001596392"/>
    </source>
</evidence>
<organism evidence="1 2">
    <name type="scientific">Catellatospora aurea</name>
    <dbReference type="NCBI Taxonomy" id="1337874"/>
    <lineage>
        <taxon>Bacteria</taxon>
        <taxon>Bacillati</taxon>
        <taxon>Actinomycetota</taxon>
        <taxon>Actinomycetes</taxon>
        <taxon>Micromonosporales</taxon>
        <taxon>Micromonosporaceae</taxon>
        <taxon>Catellatospora</taxon>
    </lineage>
</organism>
<evidence type="ECO:0000313" key="1">
    <source>
        <dbReference type="EMBL" id="MFC7241264.1"/>
    </source>
</evidence>
<dbReference type="InterPro" id="IPR051082">
    <property type="entry name" value="Pentapeptide-BTB/POZ_domain"/>
</dbReference>
<dbReference type="RefSeq" id="WP_376804740.1">
    <property type="nucleotide sequence ID" value="NZ_JBHTAC010000002.1"/>
</dbReference>